<accession>A0A1T4VSD1</accession>
<dbReference type="EMBL" id="FUYB01000001">
    <property type="protein sequence ID" value="SKA67880.1"/>
    <property type="molecule type" value="Genomic_DNA"/>
</dbReference>
<protein>
    <submittedName>
        <fullName evidence="2">Osmotically inducible protein OsmC</fullName>
    </submittedName>
</protein>
<proteinExistence type="predicted"/>
<evidence type="ECO:0000256" key="1">
    <source>
        <dbReference type="SAM" id="MobiDB-lite"/>
    </source>
</evidence>
<dbReference type="Pfam" id="PF02566">
    <property type="entry name" value="OsmC"/>
    <property type="match status" value="1"/>
</dbReference>
<reference evidence="2 3" key="1">
    <citation type="submission" date="2017-02" db="EMBL/GenBank/DDBJ databases">
        <authorList>
            <person name="Peterson S.W."/>
        </authorList>
    </citation>
    <scope>NUCLEOTIDE SEQUENCE [LARGE SCALE GENOMIC DNA]</scope>
    <source>
        <strain evidence="2 3">ATCC 49788</strain>
    </source>
</reference>
<organism evidence="2 3">
    <name type="scientific">Thiothrix eikelboomii</name>
    <dbReference type="NCBI Taxonomy" id="92487"/>
    <lineage>
        <taxon>Bacteria</taxon>
        <taxon>Pseudomonadati</taxon>
        <taxon>Pseudomonadota</taxon>
        <taxon>Gammaproteobacteria</taxon>
        <taxon>Thiotrichales</taxon>
        <taxon>Thiotrichaceae</taxon>
        <taxon>Thiothrix</taxon>
    </lineage>
</organism>
<dbReference type="GO" id="GO:0004601">
    <property type="term" value="F:peroxidase activity"/>
    <property type="evidence" value="ECO:0007669"/>
    <property type="project" value="InterPro"/>
</dbReference>
<dbReference type="SUPFAM" id="SSF82784">
    <property type="entry name" value="OsmC-like"/>
    <property type="match status" value="1"/>
</dbReference>
<name>A0A1T4VSD1_9GAMM</name>
<gene>
    <name evidence="2" type="ORF">SAMN02745130_00151</name>
</gene>
<evidence type="ECO:0000313" key="2">
    <source>
        <dbReference type="EMBL" id="SKA67880.1"/>
    </source>
</evidence>
<sequence length="145" mass="15325">MKRTAQADWTGDTQNGQGKISSLSGALNQLPYSFKTRFLSEDGQAGTNPEELIAAAHAACFTMATSHALNQAGFTAESLHTEAEVDIRPGANGFSIEAITLRLQAKVPNINAEQFQTFAEAAKVGCPVSKALAAVPISLEVEFLS</sequence>
<dbReference type="RefSeq" id="WP_078920662.1">
    <property type="nucleotide sequence ID" value="NZ_FUYB01000001.1"/>
</dbReference>
<dbReference type="PANTHER" id="PTHR42830:SF1">
    <property type="entry name" value="OSMOTICALLY INDUCIBLE FAMILY PROTEIN"/>
    <property type="match status" value="1"/>
</dbReference>
<dbReference type="InterPro" id="IPR015946">
    <property type="entry name" value="KH_dom-like_a/b"/>
</dbReference>
<dbReference type="OrthoDB" id="9807532at2"/>
<dbReference type="PANTHER" id="PTHR42830">
    <property type="entry name" value="OSMOTICALLY INDUCIBLE FAMILY PROTEIN"/>
    <property type="match status" value="1"/>
</dbReference>
<dbReference type="InterPro" id="IPR003718">
    <property type="entry name" value="OsmC/Ohr_fam"/>
</dbReference>
<dbReference type="STRING" id="92487.SAMN02745130_00151"/>
<evidence type="ECO:0000313" key="3">
    <source>
        <dbReference type="Proteomes" id="UP000190460"/>
    </source>
</evidence>
<dbReference type="InterPro" id="IPR036102">
    <property type="entry name" value="OsmC/Ohrsf"/>
</dbReference>
<dbReference type="InterPro" id="IPR019904">
    <property type="entry name" value="Peroxiredoxin_OsmC"/>
</dbReference>
<dbReference type="Proteomes" id="UP000190460">
    <property type="component" value="Unassembled WGS sequence"/>
</dbReference>
<dbReference type="NCBIfam" id="TIGR03562">
    <property type="entry name" value="osmo_induc_OsmC"/>
    <property type="match status" value="1"/>
</dbReference>
<dbReference type="Gene3D" id="3.30.300.20">
    <property type="match status" value="1"/>
</dbReference>
<feature type="compositionally biased region" description="Polar residues" evidence="1">
    <location>
        <begin position="11"/>
        <end position="20"/>
    </location>
</feature>
<keyword evidence="3" id="KW-1185">Reference proteome</keyword>
<dbReference type="AlphaFoldDB" id="A0A1T4VSD1"/>
<feature type="region of interest" description="Disordered" evidence="1">
    <location>
        <begin position="1"/>
        <end position="20"/>
    </location>
</feature>
<dbReference type="InterPro" id="IPR052707">
    <property type="entry name" value="OsmC_Ohr_Peroxiredoxin"/>
</dbReference>
<dbReference type="GO" id="GO:0006979">
    <property type="term" value="P:response to oxidative stress"/>
    <property type="evidence" value="ECO:0007669"/>
    <property type="project" value="InterPro"/>
</dbReference>